<keyword evidence="1" id="KW-0812">Transmembrane</keyword>
<protein>
    <submittedName>
        <fullName evidence="3">O-acyltransferase WSD</fullName>
    </submittedName>
</protein>
<dbReference type="SUPFAM" id="SSF52777">
    <property type="entry name" value="CoA-dependent acyltransferases"/>
    <property type="match status" value="1"/>
</dbReference>
<dbReference type="InterPro" id="IPR004255">
    <property type="entry name" value="O-acyltransferase_WSD1_N"/>
</dbReference>
<dbReference type="Gene3D" id="3.30.559.10">
    <property type="entry name" value="Chloramphenicol acetyltransferase-like domain"/>
    <property type="match status" value="1"/>
</dbReference>
<feature type="domain" description="O-acyltransferase WSD1-like N-terminal" evidence="2">
    <location>
        <begin position="169"/>
        <end position="227"/>
    </location>
</feature>
<evidence type="ECO:0000259" key="2">
    <source>
        <dbReference type="Pfam" id="PF03007"/>
    </source>
</evidence>
<sequence>MRTMSETLKVVLLSILAYTIFLPCTILFAIGILFWRSCIKALVYFRHCGQGWRIVDPSSVGMASTDVYDTHSWTIATTFEIHQETFDLQKLRTDFEKTILSAKICETDPSSKLAYPELTSCLEEKFGYYFWRPCPSFKIEDHFSYLDVPNLKSIDDPEDFNALSNHLLRDRRWKKGQPLWEWLVVEKLDGKSLVMFRIHHIIADGWSLFKLAARMFTTENSVPLASVIPLPNASRGRSCLISPNFIKAPYEMVKLSRTLNSSTTLIPEEGMQ</sequence>
<comment type="caution">
    <text evidence="3">The sequence shown here is derived from an EMBL/GenBank/DDBJ whole genome shotgun (WGS) entry which is preliminary data.</text>
</comment>
<reference evidence="3 4" key="1">
    <citation type="submission" date="2015-12" db="EMBL/GenBank/DDBJ databases">
        <title>The genome of Folsomia candida.</title>
        <authorList>
            <person name="Faddeeva A."/>
            <person name="Derks M.F."/>
            <person name="Anvar Y."/>
            <person name="Smit S."/>
            <person name="Van Straalen N."/>
            <person name="Roelofs D."/>
        </authorList>
    </citation>
    <scope>NUCLEOTIDE SEQUENCE [LARGE SCALE GENOMIC DNA]</scope>
    <source>
        <strain evidence="3 4">VU population</strain>
        <tissue evidence="3">Whole body</tissue>
    </source>
</reference>
<dbReference type="EMBL" id="LNIX01000019">
    <property type="protein sequence ID" value="OXA44624.1"/>
    <property type="molecule type" value="Genomic_DNA"/>
</dbReference>
<keyword evidence="3" id="KW-0808">Transferase</keyword>
<dbReference type="InterPro" id="IPR023213">
    <property type="entry name" value="CAT-like_dom_sf"/>
</dbReference>
<dbReference type="Proteomes" id="UP000198287">
    <property type="component" value="Unassembled WGS sequence"/>
</dbReference>
<dbReference type="GO" id="GO:0045017">
    <property type="term" value="P:glycerolipid biosynthetic process"/>
    <property type="evidence" value="ECO:0007669"/>
    <property type="project" value="InterPro"/>
</dbReference>
<keyword evidence="3" id="KW-0012">Acyltransferase</keyword>
<name>A0A226DIF9_FOLCA</name>
<keyword evidence="1" id="KW-1133">Transmembrane helix</keyword>
<dbReference type="Pfam" id="PF03007">
    <property type="entry name" value="WS_DGAT_cat"/>
    <property type="match status" value="1"/>
</dbReference>
<evidence type="ECO:0000313" key="3">
    <source>
        <dbReference type="EMBL" id="OXA44624.1"/>
    </source>
</evidence>
<evidence type="ECO:0000256" key="1">
    <source>
        <dbReference type="SAM" id="Phobius"/>
    </source>
</evidence>
<dbReference type="AlphaFoldDB" id="A0A226DIF9"/>
<dbReference type="GO" id="GO:0004144">
    <property type="term" value="F:diacylglycerol O-acyltransferase activity"/>
    <property type="evidence" value="ECO:0007669"/>
    <property type="project" value="InterPro"/>
</dbReference>
<evidence type="ECO:0000313" key="4">
    <source>
        <dbReference type="Proteomes" id="UP000198287"/>
    </source>
</evidence>
<keyword evidence="1" id="KW-0472">Membrane</keyword>
<gene>
    <name evidence="3" type="ORF">Fcan01_20639</name>
</gene>
<organism evidence="3 4">
    <name type="scientific">Folsomia candida</name>
    <name type="common">Springtail</name>
    <dbReference type="NCBI Taxonomy" id="158441"/>
    <lineage>
        <taxon>Eukaryota</taxon>
        <taxon>Metazoa</taxon>
        <taxon>Ecdysozoa</taxon>
        <taxon>Arthropoda</taxon>
        <taxon>Hexapoda</taxon>
        <taxon>Collembola</taxon>
        <taxon>Entomobryomorpha</taxon>
        <taxon>Isotomoidea</taxon>
        <taxon>Isotomidae</taxon>
        <taxon>Proisotominae</taxon>
        <taxon>Folsomia</taxon>
    </lineage>
</organism>
<accession>A0A226DIF9</accession>
<feature type="transmembrane region" description="Helical" evidence="1">
    <location>
        <begin position="12"/>
        <end position="35"/>
    </location>
</feature>
<keyword evidence="4" id="KW-1185">Reference proteome</keyword>
<proteinExistence type="predicted"/>
<dbReference type="OrthoDB" id="619536at2759"/>